<evidence type="ECO:0000313" key="2">
    <source>
        <dbReference type="EMBL" id="USP75185.1"/>
    </source>
</evidence>
<gene>
    <name evidence="2" type="ORF">yc1106_02459</name>
</gene>
<dbReference type="Proteomes" id="UP001056012">
    <property type="component" value="Chromosome 2"/>
</dbReference>
<protein>
    <submittedName>
        <fullName evidence="2">Uncharacterized protein</fullName>
    </submittedName>
</protein>
<keyword evidence="1" id="KW-0732">Signal</keyword>
<dbReference type="EMBL" id="CP089275">
    <property type="protein sequence ID" value="USP75185.1"/>
    <property type="molecule type" value="Genomic_DNA"/>
</dbReference>
<accession>A0A9Q8Z4U3</accession>
<evidence type="ECO:0000256" key="1">
    <source>
        <dbReference type="SAM" id="SignalP"/>
    </source>
</evidence>
<evidence type="ECO:0000313" key="3">
    <source>
        <dbReference type="Proteomes" id="UP001056012"/>
    </source>
</evidence>
<dbReference type="OrthoDB" id="3799886at2759"/>
<reference evidence="2" key="1">
    <citation type="submission" date="2021-12" db="EMBL/GenBank/DDBJ databases">
        <title>Curvularia clavata genome.</title>
        <authorList>
            <person name="Cao Y."/>
        </authorList>
    </citation>
    <scope>NUCLEOTIDE SEQUENCE</scope>
    <source>
        <strain evidence="2">Yc1106</strain>
    </source>
</reference>
<name>A0A9Q8Z4U3_CURCL</name>
<organism evidence="2 3">
    <name type="scientific">Curvularia clavata</name>
    <dbReference type="NCBI Taxonomy" id="95742"/>
    <lineage>
        <taxon>Eukaryota</taxon>
        <taxon>Fungi</taxon>
        <taxon>Dikarya</taxon>
        <taxon>Ascomycota</taxon>
        <taxon>Pezizomycotina</taxon>
        <taxon>Dothideomycetes</taxon>
        <taxon>Pleosporomycetidae</taxon>
        <taxon>Pleosporales</taxon>
        <taxon>Pleosporineae</taxon>
        <taxon>Pleosporaceae</taxon>
        <taxon>Curvularia</taxon>
    </lineage>
</organism>
<sequence length="103" mass="10650">MKFGVLPVLLLAALVHANPAPASNSKAIRGPNAVDDVAECHDLFTTPDPHVIARALKKKKKKKGSGSSANLTDSAAVGFVTPSRALQASALGVGVIEIVRLWG</sequence>
<keyword evidence="3" id="KW-1185">Reference proteome</keyword>
<feature type="signal peptide" evidence="1">
    <location>
        <begin position="1"/>
        <end position="17"/>
    </location>
</feature>
<dbReference type="VEuPathDB" id="FungiDB:yc1106_02459"/>
<feature type="chain" id="PRO_5040211780" evidence="1">
    <location>
        <begin position="18"/>
        <end position="103"/>
    </location>
</feature>
<dbReference type="AlphaFoldDB" id="A0A9Q8Z4U3"/>
<proteinExistence type="predicted"/>